<evidence type="ECO:0000256" key="1">
    <source>
        <dbReference type="SAM" id="MobiDB-lite"/>
    </source>
</evidence>
<dbReference type="Proteomes" id="UP001179952">
    <property type="component" value="Unassembled WGS sequence"/>
</dbReference>
<organism evidence="2 3">
    <name type="scientific">Acorus gramineus</name>
    <name type="common">Dwarf sweet flag</name>
    <dbReference type="NCBI Taxonomy" id="55184"/>
    <lineage>
        <taxon>Eukaryota</taxon>
        <taxon>Viridiplantae</taxon>
        <taxon>Streptophyta</taxon>
        <taxon>Embryophyta</taxon>
        <taxon>Tracheophyta</taxon>
        <taxon>Spermatophyta</taxon>
        <taxon>Magnoliopsida</taxon>
        <taxon>Liliopsida</taxon>
        <taxon>Acoraceae</taxon>
        <taxon>Acorus</taxon>
    </lineage>
</organism>
<keyword evidence="3" id="KW-1185">Reference proteome</keyword>
<comment type="caution">
    <text evidence="2">The sequence shown here is derived from an EMBL/GenBank/DDBJ whole genome shotgun (WGS) entry which is preliminary data.</text>
</comment>
<name>A0AAV9BHF9_ACOGR</name>
<evidence type="ECO:0000313" key="3">
    <source>
        <dbReference type="Proteomes" id="UP001179952"/>
    </source>
</evidence>
<feature type="compositionally biased region" description="Basic and acidic residues" evidence="1">
    <location>
        <begin position="67"/>
        <end position="79"/>
    </location>
</feature>
<dbReference type="EMBL" id="JAUJYN010000003">
    <property type="protein sequence ID" value="KAK1275807.1"/>
    <property type="molecule type" value="Genomic_DNA"/>
</dbReference>
<protein>
    <submittedName>
        <fullName evidence="2">Uncharacterized protein</fullName>
    </submittedName>
</protein>
<reference evidence="2" key="2">
    <citation type="submission" date="2023-06" db="EMBL/GenBank/DDBJ databases">
        <authorList>
            <person name="Ma L."/>
            <person name="Liu K.-W."/>
            <person name="Li Z."/>
            <person name="Hsiao Y.-Y."/>
            <person name="Qi Y."/>
            <person name="Fu T."/>
            <person name="Tang G."/>
            <person name="Zhang D."/>
            <person name="Sun W.-H."/>
            <person name="Liu D.-K."/>
            <person name="Li Y."/>
            <person name="Chen G.-Z."/>
            <person name="Liu X.-D."/>
            <person name="Liao X.-Y."/>
            <person name="Jiang Y.-T."/>
            <person name="Yu X."/>
            <person name="Hao Y."/>
            <person name="Huang J."/>
            <person name="Zhao X.-W."/>
            <person name="Ke S."/>
            <person name="Chen Y.-Y."/>
            <person name="Wu W.-L."/>
            <person name="Hsu J.-L."/>
            <person name="Lin Y.-F."/>
            <person name="Huang M.-D."/>
            <person name="Li C.-Y."/>
            <person name="Huang L."/>
            <person name="Wang Z.-W."/>
            <person name="Zhao X."/>
            <person name="Zhong W.-Y."/>
            <person name="Peng D.-H."/>
            <person name="Ahmad S."/>
            <person name="Lan S."/>
            <person name="Zhang J.-S."/>
            <person name="Tsai W.-C."/>
            <person name="Van De Peer Y."/>
            <person name="Liu Z.-J."/>
        </authorList>
    </citation>
    <scope>NUCLEOTIDE SEQUENCE</scope>
    <source>
        <strain evidence="2">SCP</strain>
        <tissue evidence="2">Leaves</tissue>
    </source>
</reference>
<proteinExistence type="predicted"/>
<reference evidence="2" key="1">
    <citation type="journal article" date="2023" name="Nat. Commun.">
        <title>Diploid and tetraploid genomes of Acorus and the evolution of monocots.</title>
        <authorList>
            <person name="Ma L."/>
            <person name="Liu K.W."/>
            <person name="Li Z."/>
            <person name="Hsiao Y.Y."/>
            <person name="Qi Y."/>
            <person name="Fu T."/>
            <person name="Tang G.D."/>
            <person name="Zhang D."/>
            <person name="Sun W.H."/>
            <person name="Liu D.K."/>
            <person name="Li Y."/>
            <person name="Chen G.Z."/>
            <person name="Liu X.D."/>
            <person name="Liao X.Y."/>
            <person name="Jiang Y.T."/>
            <person name="Yu X."/>
            <person name="Hao Y."/>
            <person name="Huang J."/>
            <person name="Zhao X.W."/>
            <person name="Ke S."/>
            <person name="Chen Y.Y."/>
            <person name="Wu W.L."/>
            <person name="Hsu J.L."/>
            <person name="Lin Y.F."/>
            <person name="Huang M.D."/>
            <person name="Li C.Y."/>
            <person name="Huang L."/>
            <person name="Wang Z.W."/>
            <person name="Zhao X."/>
            <person name="Zhong W.Y."/>
            <person name="Peng D.H."/>
            <person name="Ahmad S."/>
            <person name="Lan S."/>
            <person name="Zhang J.S."/>
            <person name="Tsai W.C."/>
            <person name="Van de Peer Y."/>
            <person name="Liu Z.J."/>
        </authorList>
    </citation>
    <scope>NUCLEOTIDE SEQUENCE</scope>
    <source>
        <strain evidence="2">SCP</strain>
    </source>
</reference>
<gene>
    <name evidence="2" type="ORF">QJS04_geneDACA012872</name>
</gene>
<feature type="region of interest" description="Disordered" evidence="1">
    <location>
        <begin position="50"/>
        <end position="106"/>
    </location>
</feature>
<dbReference type="AlphaFoldDB" id="A0AAV9BHF9"/>
<feature type="compositionally biased region" description="Basic and acidic residues" evidence="1">
    <location>
        <begin position="91"/>
        <end position="101"/>
    </location>
</feature>
<accession>A0AAV9BHF9</accession>
<sequence>MDANHETSSSSEQELKSFQKHVSNLFSDLSTSDDLLSKRTFAFDDVAVSEDRAEEGIQGSDVVGDPVVDHPIEREDRLSGRPGGEVAPEDGSERGEREEALVPHLLDGVPHRVEEEVLAEEVHHEIPRVGGVAVAEPAKELDGCGGVGVGELEDLLDVFEGDADVVVVEGGYNGR</sequence>
<evidence type="ECO:0000313" key="2">
    <source>
        <dbReference type="EMBL" id="KAK1275807.1"/>
    </source>
</evidence>